<dbReference type="Pfam" id="PF04820">
    <property type="entry name" value="Trp_halogenase"/>
    <property type="match status" value="2"/>
</dbReference>
<dbReference type="InterPro" id="IPR050816">
    <property type="entry name" value="Flavin-dep_Halogenase_NPB"/>
</dbReference>
<dbReference type="AlphaFoldDB" id="A0A3Q9BWF3"/>
<dbReference type="Proteomes" id="UP000280197">
    <property type="component" value="Chromosome"/>
</dbReference>
<dbReference type="Gene3D" id="3.30.9.100">
    <property type="match status" value="1"/>
</dbReference>
<gene>
    <name evidence="4" type="ORF">EJC51_07485</name>
</gene>
<proteinExistence type="inferred from homology"/>
<reference evidence="4 5" key="1">
    <citation type="submission" date="2018-12" db="EMBL/GenBank/DDBJ databases">
        <authorList>
            <person name="Li K."/>
        </authorList>
    </citation>
    <scope>NUCLEOTIDE SEQUENCE [LARGE SCALE GENOMIC DNA]</scope>
    <source>
        <strain evidence="5">CR22</strain>
    </source>
</reference>
<dbReference type="PRINTS" id="PR00420">
    <property type="entry name" value="RNGMNOXGNASE"/>
</dbReference>
<organism evidence="4 5">
    <name type="scientific">Streptomyces aquilus</name>
    <dbReference type="NCBI Taxonomy" id="2548456"/>
    <lineage>
        <taxon>Bacteria</taxon>
        <taxon>Bacillati</taxon>
        <taxon>Actinomycetota</taxon>
        <taxon>Actinomycetes</taxon>
        <taxon>Kitasatosporales</taxon>
        <taxon>Streptomycetaceae</taxon>
        <taxon>Streptomyces</taxon>
    </lineage>
</organism>
<dbReference type="InterPro" id="IPR006905">
    <property type="entry name" value="Flavin_halogenase"/>
</dbReference>
<name>A0A3Q9BWF3_9ACTN</name>
<dbReference type="SUPFAM" id="SSF51905">
    <property type="entry name" value="FAD/NAD(P)-binding domain"/>
    <property type="match status" value="1"/>
</dbReference>
<dbReference type="GO" id="GO:0004497">
    <property type="term" value="F:monooxygenase activity"/>
    <property type="evidence" value="ECO:0007669"/>
    <property type="project" value="UniProtKB-KW"/>
</dbReference>
<dbReference type="KEGG" id="saqu:EJC51_07485"/>
<dbReference type="Gene3D" id="3.50.50.60">
    <property type="entry name" value="FAD/NAD(P)-binding domain"/>
    <property type="match status" value="1"/>
</dbReference>
<evidence type="ECO:0000256" key="2">
    <source>
        <dbReference type="ARBA" id="ARBA00023033"/>
    </source>
</evidence>
<keyword evidence="1" id="KW-0560">Oxidoreductase</keyword>
<dbReference type="RefSeq" id="WP_126270327.1">
    <property type="nucleotide sequence ID" value="NZ_CP034463.1"/>
</dbReference>
<protein>
    <submittedName>
        <fullName evidence="4">FAD-dependent oxidoreductase</fullName>
    </submittedName>
</protein>
<accession>A0A3Q9BWF3</accession>
<keyword evidence="5" id="KW-1185">Reference proteome</keyword>
<evidence type="ECO:0000313" key="5">
    <source>
        <dbReference type="Proteomes" id="UP000280197"/>
    </source>
</evidence>
<evidence type="ECO:0000256" key="3">
    <source>
        <dbReference type="ARBA" id="ARBA00038396"/>
    </source>
</evidence>
<evidence type="ECO:0000256" key="1">
    <source>
        <dbReference type="ARBA" id="ARBA00023002"/>
    </source>
</evidence>
<dbReference type="InterPro" id="IPR036188">
    <property type="entry name" value="FAD/NAD-bd_sf"/>
</dbReference>
<keyword evidence="2" id="KW-0503">Monooxygenase</keyword>
<dbReference type="EMBL" id="CP034463">
    <property type="protein sequence ID" value="AZP15961.1"/>
    <property type="molecule type" value="Genomic_DNA"/>
</dbReference>
<evidence type="ECO:0000313" key="4">
    <source>
        <dbReference type="EMBL" id="AZP15961.1"/>
    </source>
</evidence>
<sequence length="485" mass="52843">MTQEYDLIVVGGGPAGSTAATAVALRGHRVLLLERETFPRYQIGESLLPATVHGLCRILGVADEVQQAGFTLKRGGTLRWGRDPEPWQFSFAMTPRVPEPTATAFQVERSRFDEILLRGARRAGAEVREGSTVRRVVADEERVRGVEFTDADGNARTAYARYVIDASGNTSRIHTGVGGGRVYSDFFRNLAVFGYFAGGARLPEPNSGNIFCAAFDAGWLWYIPLRDDLTSVGAVISPEHTGAVQRDARGAWRDMIEACPEVSRLVAGVPEATEAPYDQVRVRRDWSYWKQSFWKPGMALVGDAACFVDPVLSSGVHLATYGALLAARSVNAALDGSVPEERGFAEFEARYRREYRVFYEFLIAFYDMERNEDSYFWSAKKITKVDLGEAAAFAELAGGLVSRDSAVVRTEWHTAAAQLDGAVGELAVSDGRMNPLLSAPVVGETFRTGNDLQEQALYGGPLDDPGPAAPDGLAVTPDGLSWVKV</sequence>
<dbReference type="PANTHER" id="PTHR43747:SF5">
    <property type="entry name" value="FAD-BINDING DOMAIN-CONTAINING PROTEIN"/>
    <property type="match status" value="1"/>
</dbReference>
<comment type="similarity">
    <text evidence="3">Belongs to the flavin-dependent halogenase family. Bacterial tryptophan halogenase subfamily.</text>
</comment>
<dbReference type="PANTHER" id="PTHR43747">
    <property type="entry name" value="FAD-BINDING PROTEIN"/>
    <property type="match status" value="1"/>
</dbReference>